<proteinExistence type="predicted"/>
<accession>A0ABS4PI92</accession>
<reference evidence="1 2" key="1">
    <citation type="submission" date="2021-03" db="EMBL/GenBank/DDBJ databases">
        <authorList>
            <person name="D'Agostino P."/>
            <person name="Huntemann M."/>
            <person name="Clum A."/>
            <person name="Spunde A."/>
            <person name="Palaniappan K."/>
            <person name="Ritter S."/>
            <person name="Mikhailova N."/>
            <person name="Chen I.-M."/>
            <person name="Stamatis D."/>
            <person name="Reddy T."/>
            <person name="O'Malley R."/>
            <person name="Daum C."/>
            <person name="Shapiro N."/>
            <person name="Ivanova N."/>
            <person name="Kyrpides N."/>
            <person name="Woyke T."/>
        </authorList>
    </citation>
    <scope>NUCLEOTIDE SEQUENCE [LARGE SCALE GENOMIC DNA]</scope>
    <source>
        <strain evidence="1 2">WS4403</strain>
    </source>
</reference>
<organism evidence="1 2">
    <name type="scientific">Winslowiella toletana</name>
    <dbReference type="NCBI Taxonomy" id="92490"/>
    <lineage>
        <taxon>Bacteria</taxon>
        <taxon>Pseudomonadati</taxon>
        <taxon>Pseudomonadota</taxon>
        <taxon>Gammaproteobacteria</taxon>
        <taxon>Enterobacterales</taxon>
        <taxon>Erwiniaceae</taxon>
        <taxon>Winslowiella</taxon>
    </lineage>
</organism>
<dbReference type="NCBIfam" id="NF011664">
    <property type="entry name" value="PRK15084.1"/>
    <property type="match status" value="1"/>
</dbReference>
<name>A0ABS4PI92_9GAMM</name>
<keyword evidence="2" id="KW-1185">Reference proteome</keyword>
<dbReference type="Proteomes" id="UP001195624">
    <property type="component" value="Unassembled WGS sequence"/>
</dbReference>
<gene>
    <name evidence="1" type="ORF">J2125_004909</name>
</gene>
<evidence type="ECO:0000313" key="2">
    <source>
        <dbReference type="Proteomes" id="UP001195624"/>
    </source>
</evidence>
<dbReference type="InterPro" id="IPR010005">
    <property type="entry name" value="Formate_DH_maturation_HycH"/>
</dbReference>
<protein>
    <submittedName>
        <fullName evidence="1">Formate hydrogenlyase maturation protein HycH</fullName>
    </submittedName>
</protein>
<sequence>MMTSVNDQRYARHQSYDGHAPDKDKVIFYSLSSKFVDEKSAQKRCSQKAQEVIYYSLAIGHHLGVIDCLQSRLECPFDGYLHWIDCLPENSEARRKLAGVQRFGEITIDSSHTHLLALALRDASPQMTVQQQGWSEQLIALLAQIENDPAMYLMVRRYDA</sequence>
<reference evidence="2" key="2">
    <citation type="submission" date="2023-07" db="EMBL/GenBank/DDBJ databases">
        <title>Genome mining of underrepresented organisms for secondary metabolites.</title>
        <authorList>
            <person name="D'Agostino P.M."/>
        </authorList>
    </citation>
    <scope>NUCLEOTIDE SEQUENCE [LARGE SCALE GENOMIC DNA]</scope>
    <source>
        <strain evidence="2">WS4403</strain>
    </source>
</reference>
<dbReference type="EMBL" id="JAGGMQ010000002">
    <property type="protein sequence ID" value="MBP2171613.1"/>
    <property type="molecule type" value="Genomic_DNA"/>
</dbReference>
<comment type="caution">
    <text evidence="1">The sequence shown here is derived from an EMBL/GenBank/DDBJ whole genome shotgun (WGS) entry which is preliminary data.</text>
</comment>
<evidence type="ECO:0000313" key="1">
    <source>
        <dbReference type="EMBL" id="MBP2171613.1"/>
    </source>
</evidence>
<dbReference type="Pfam" id="PF07450">
    <property type="entry name" value="HycH"/>
    <property type="match status" value="1"/>
</dbReference>